<gene>
    <name evidence="1" type="ORF">QQ008_02330</name>
</gene>
<dbReference type="RefSeq" id="WP_346750196.1">
    <property type="nucleotide sequence ID" value="NZ_JAUJEA010000001.1"/>
</dbReference>
<keyword evidence="2" id="KW-1185">Reference proteome</keyword>
<protein>
    <submittedName>
        <fullName evidence="1">Uncharacterized protein</fullName>
    </submittedName>
</protein>
<comment type="caution">
    <text evidence="1">The sequence shown here is derived from an EMBL/GenBank/DDBJ whole genome shotgun (WGS) entry which is preliminary data.</text>
</comment>
<organism evidence="1 2">
    <name type="scientific">Splendidivirga corallicola</name>
    <dbReference type="NCBI Taxonomy" id="3051826"/>
    <lineage>
        <taxon>Bacteria</taxon>
        <taxon>Pseudomonadati</taxon>
        <taxon>Bacteroidota</taxon>
        <taxon>Cytophagia</taxon>
        <taxon>Cytophagales</taxon>
        <taxon>Splendidivirgaceae</taxon>
        <taxon>Splendidivirga</taxon>
    </lineage>
</organism>
<dbReference type="EMBL" id="JAUJEA010000001">
    <property type="protein sequence ID" value="MDN5200170.1"/>
    <property type="molecule type" value="Genomic_DNA"/>
</dbReference>
<name>A0ABT8KHI4_9BACT</name>
<proteinExistence type="predicted"/>
<evidence type="ECO:0000313" key="1">
    <source>
        <dbReference type="EMBL" id="MDN5200170.1"/>
    </source>
</evidence>
<evidence type="ECO:0000313" key="2">
    <source>
        <dbReference type="Proteomes" id="UP001172082"/>
    </source>
</evidence>
<sequence>MGTADTFLDAKILVSVNTGKRQAGTGLLGLWFANFTLERDSEINDVIVNCVDVDNIQLNFSDTELTKLSQEAAILSFKSNWDEEDDQYWESYLND</sequence>
<reference evidence="1" key="1">
    <citation type="submission" date="2023-06" db="EMBL/GenBank/DDBJ databases">
        <title>Genomic of Parafulvivirga corallium.</title>
        <authorList>
            <person name="Wang G."/>
        </authorList>
    </citation>
    <scope>NUCLEOTIDE SEQUENCE</scope>
    <source>
        <strain evidence="1">BMA10</strain>
    </source>
</reference>
<accession>A0ABT8KHI4</accession>
<dbReference type="Proteomes" id="UP001172082">
    <property type="component" value="Unassembled WGS sequence"/>
</dbReference>